<sequence length="83" mass="9239">MDDFLSRIEHISKGFRGGMLCVLGAALLCVIHGATVEKTLFEDGDGAKTFRPFNPTQAEETYLMVTANCLWSQIIRVAFSNKR</sequence>
<keyword evidence="1" id="KW-0812">Transmembrane</keyword>
<dbReference type="InterPro" id="IPR036854">
    <property type="entry name" value="Photo_II_D1/D2_sf"/>
</dbReference>
<dbReference type="GO" id="GO:0009523">
    <property type="term" value="C:photosystem II"/>
    <property type="evidence" value="ECO:0007669"/>
    <property type="project" value="TreeGrafter"/>
</dbReference>
<dbReference type="SUPFAM" id="SSF81483">
    <property type="entry name" value="Bacterial photosystem II reaction centre, L and M subunits"/>
    <property type="match status" value="1"/>
</dbReference>
<dbReference type="PANTHER" id="PTHR33149:SF12">
    <property type="entry name" value="PHOTOSYSTEM II D2 PROTEIN"/>
    <property type="match status" value="1"/>
</dbReference>
<keyword evidence="1" id="KW-1133">Transmembrane helix</keyword>
<dbReference type="AlphaFoldDB" id="A0A6N2BQU4"/>
<dbReference type="GO" id="GO:0009772">
    <property type="term" value="P:photosynthetic electron transport in photosystem II"/>
    <property type="evidence" value="ECO:0007669"/>
    <property type="project" value="InterPro"/>
</dbReference>
<name>A0A6N2BQU4_SOLCI</name>
<dbReference type="PANTHER" id="PTHR33149">
    <property type="entry name" value="PHOTOSYSTEM II PROTEIN D1"/>
    <property type="match status" value="1"/>
</dbReference>
<evidence type="ECO:0000313" key="2">
    <source>
        <dbReference type="EMBL" id="TMW96987.1"/>
    </source>
</evidence>
<comment type="caution">
    <text evidence="2">The sequence shown here is derived from an EMBL/GenBank/DDBJ whole genome shotgun (WGS) entry which is preliminary data.</text>
</comment>
<dbReference type="EMBL" id="RXGB01001924">
    <property type="protein sequence ID" value="TMW96987.1"/>
    <property type="molecule type" value="Genomic_DNA"/>
</dbReference>
<proteinExistence type="predicted"/>
<dbReference type="GO" id="GO:0009535">
    <property type="term" value="C:chloroplast thylakoid membrane"/>
    <property type="evidence" value="ECO:0007669"/>
    <property type="project" value="TreeGrafter"/>
</dbReference>
<dbReference type="InterPro" id="IPR055266">
    <property type="entry name" value="D1/D2"/>
</dbReference>
<protein>
    <submittedName>
        <fullName evidence="2">Uncharacterized protein</fullName>
    </submittedName>
</protein>
<evidence type="ECO:0000256" key="1">
    <source>
        <dbReference type="SAM" id="Phobius"/>
    </source>
</evidence>
<dbReference type="Gene3D" id="1.20.85.10">
    <property type="entry name" value="Photosystem II protein D1-like"/>
    <property type="match status" value="1"/>
</dbReference>
<reference evidence="2" key="1">
    <citation type="submission" date="2019-05" db="EMBL/GenBank/DDBJ databases">
        <title>The de novo reference genome and transcriptome assemblies of the wild tomato species Solanum chilense.</title>
        <authorList>
            <person name="Stam R."/>
            <person name="Nosenko T."/>
            <person name="Hoerger A.C."/>
            <person name="Stephan W."/>
            <person name="Seidel M.A."/>
            <person name="Kuhn J.M.M."/>
            <person name="Haberer G."/>
            <person name="Tellier A."/>
        </authorList>
    </citation>
    <scope>NUCLEOTIDE SEQUENCE</scope>
    <source>
        <tissue evidence="2">Mature leaves</tissue>
    </source>
</reference>
<feature type="transmembrane region" description="Helical" evidence="1">
    <location>
        <begin position="20"/>
        <end position="41"/>
    </location>
</feature>
<keyword evidence="1" id="KW-0472">Membrane</keyword>
<accession>A0A6N2BQU4</accession>
<organism evidence="2">
    <name type="scientific">Solanum chilense</name>
    <name type="common">Tomato</name>
    <name type="synonym">Lycopersicon chilense</name>
    <dbReference type="NCBI Taxonomy" id="4083"/>
    <lineage>
        <taxon>Eukaryota</taxon>
        <taxon>Viridiplantae</taxon>
        <taxon>Streptophyta</taxon>
        <taxon>Embryophyta</taxon>
        <taxon>Tracheophyta</taxon>
        <taxon>Spermatophyta</taxon>
        <taxon>Magnoliopsida</taxon>
        <taxon>eudicotyledons</taxon>
        <taxon>Gunneridae</taxon>
        <taxon>Pentapetalae</taxon>
        <taxon>asterids</taxon>
        <taxon>lamiids</taxon>
        <taxon>Solanales</taxon>
        <taxon>Solanaceae</taxon>
        <taxon>Solanoideae</taxon>
        <taxon>Solaneae</taxon>
        <taxon>Solanum</taxon>
        <taxon>Solanum subgen. Lycopersicon</taxon>
    </lineage>
</organism>
<gene>
    <name evidence="2" type="ORF">EJD97_006418</name>
</gene>